<dbReference type="EMBL" id="MFCA01000029">
    <property type="protein sequence ID" value="OGE01249.1"/>
    <property type="molecule type" value="Genomic_DNA"/>
</dbReference>
<name>A0A1F5HAY3_9BACT</name>
<comment type="caution">
    <text evidence="10">The sequence shown here is derived from an EMBL/GenBank/DDBJ whole genome shotgun (WGS) entry which is preliminary data.</text>
</comment>
<feature type="transmembrane region" description="Helical" evidence="8">
    <location>
        <begin position="168"/>
        <end position="192"/>
    </location>
</feature>
<dbReference type="PANTHER" id="PTHR33908:SF11">
    <property type="entry name" value="MEMBRANE PROTEIN"/>
    <property type="match status" value="1"/>
</dbReference>
<dbReference type="InterPro" id="IPR038731">
    <property type="entry name" value="RgtA/B/C-like"/>
</dbReference>
<comment type="subcellular location">
    <subcellularLocation>
        <location evidence="1">Cell membrane</location>
        <topology evidence="1">Multi-pass membrane protein</topology>
    </subcellularLocation>
</comment>
<evidence type="ECO:0000259" key="9">
    <source>
        <dbReference type="Pfam" id="PF13231"/>
    </source>
</evidence>
<evidence type="ECO:0000256" key="8">
    <source>
        <dbReference type="SAM" id="Phobius"/>
    </source>
</evidence>
<dbReference type="GO" id="GO:0009103">
    <property type="term" value="P:lipopolysaccharide biosynthetic process"/>
    <property type="evidence" value="ECO:0007669"/>
    <property type="project" value="UniProtKB-ARBA"/>
</dbReference>
<evidence type="ECO:0000313" key="11">
    <source>
        <dbReference type="Proteomes" id="UP000176751"/>
    </source>
</evidence>
<protein>
    <recommendedName>
        <fullName evidence="9">Glycosyltransferase RgtA/B/C/D-like domain-containing protein</fullName>
    </recommendedName>
</protein>
<evidence type="ECO:0000256" key="5">
    <source>
        <dbReference type="ARBA" id="ARBA00022692"/>
    </source>
</evidence>
<gene>
    <name evidence="10" type="ORF">A2196_00885</name>
</gene>
<dbReference type="PANTHER" id="PTHR33908">
    <property type="entry name" value="MANNOSYLTRANSFERASE YKCB-RELATED"/>
    <property type="match status" value="1"/>
</dbReference>
<accession>A0A1F5HAY3</accession>
<dbReference type="Proteomes" id="UP000176751">
    <property type="component" value="Unassembled WGS sequence"/>
</dbReference>
<dbReference type="Pfam" id="PF13231">
    <property type="entry name" value="PMT_2"/>
    <property type="match status" value="1"/>
</dbReference>
<keyword evidence="4" id="KW-0808">Transferase</keyword>
<feature type="transmembrane region" description="Helical" evidence="8">
    <location>
        <begin position="400"/>
        <end position="420"/>
    </location>
</feature>
<keyword evidence="5 8" id="KW-0812">Transmembrane</keyword>
<feature type="transmembrane region" description="Helical" evidence="8">
    <location>
        <begin position="317"/>
        <end position="334"/>
    </location>
</feature>
<feature type="transmembrane region" description="Helical" evidence="8">
    <location>
        <begin position="212"/>
        <end position="232"/>
    </location>
</feature>
<keyword evidence="7 8" id="KW-0472">Membrane</keyword>
<feature type="transmembrane region" description="Helical" evidence="8">
    <location>
        <begin position="119"/>
        <end position="137"/>
    </location>
</feature>
<organism evidence="10 11">
    <name type="scientific">Candidatus Curtissbacteria bacterium RIFOXYA1_FULL_41_14</name>
    <dbReference type="NCBI Taxonomy" id="1797737"/>
    <lineage>
        <taxon>Bacteria</taxon>
        <taxon>Candidatus Curtissiibacteriota</taxon>
    </lineage>
</organism>
<feature type="transmembrane region" description="Helical" evidence="8">
    <location>
        <begin position="7"/>
        <end position="26"/>
    </location>
</feature>
<evidence type="ECO:0000256" key="6">
    <source>
        <dbReference type="ARBA" id="ARBA00022989"/>
    </source>
</evidence>
<feature type="transmembrane region" description="Helical" evidence="8">
    <location>
        <begin position="370"/>
        <end position="388"/>
    </location>
</feature>
<keyword evidence="2" id="KW-1003">Cell membrane</keyword>
<evidence type="ECO:0000256" key="1">
    <source>
        <dbReference type="ARBA" id="ARBA00004651"/>
    </source>
</evidence>
<dbReference type="InterPro" id="IPR050297">
    <property type="entry name" value="LipidA_mod_glycosyltrf_83"/>
</dbReference>
<evidence type="ECO:0000256" key="7">
    <source>
        <dbReference type="ARBA" id="ARBA00023136"/>
    </source>
</evidence>
<feature type="domain" description="Glycosyltransferase RgtA/B/C/D-like" evidence="9">
    <location>
        <begin position="73"/>
        <end position="225"/>
    </location>
</feature>
<keyword evidence="6 8" id="KW-1133">Transmembrane helix</keyword>
<dbReference type="GO" id="GO:0016763">
    <property type="term" value="F:pentosyltransferase activity"/>
    <property type="evidence" value="ECO:0007669"/>
    <property type="project" value="TreeGrafter"/>
</dbReference>
<evidence type="ECO:0000256" key="2">
    <source>
        <dbReference type="ARBA" id="ARBA00022475"/>
    </source>
</evidence>
<sequence>MKTQQTFLIFLSIVFLAFFLRFYRIAQIPAGFFFDEVTVGVNSYFLSNNLRDEFGNFLPDFIRVGEDYRHAAIFYVTALFVKILGLNVFAVRTATATFGVLIVIGTYFLVKQLTSNRKIATLSAILTAISPWLINLSRSANEVIVALLFLITADFLFIKGIEKCEKKYFVLSYLFIVLTWFSYSGAILISFLHYSFLLLFCLLGKHPKPAKILAVLAVVSFLIFPNIFYWILKPQKITGRFDQVSVLSEKGTQLTLNEQLREDGYKNSPPILVSRFFHNKLVNYSSIIVNNYSQYFSGQFLLGLTPLPLRYKIPNSGLVYFIEVPFFLFGLYIMGKRLTWQKSFIISWLLIGPIPAALTLEDSPNMQRTIFMLPAWQIITAFGIYHLLTFKSRFLAKFRLIKPVGISLLAVGFIFFLSLFMHQLFYHQPRYQNWYRSSEWESAVQIIDKVDGDYDQIEISGPLVYYHLAFYSKRYRDSIINNPYFKENRSYKSTWQVGKYSFIERNCILPDLNSVEVRTLYVNGQDCQTPGWARTLEEAKTSDGVVMLTFIDVPLTREKLDELINVKGGI</sequence>
<feature type="transmembrane region" description="Helical" evidence="8">
    <location>
        <begin position="340"/>
        <end position="358"/>
    </location>
</feature>
<reference evidence="10 11" key="1">
    <citation type="journal article" date="2016" name="Nat. Commun.">
        <title>Thousands of microbial genomes shed light on interconnected biogeochemical processes in an aquifer system.</title>
        <authorList>
            <person name="Anantharaman K."/>
            <person name="Brown C.T."/>
            <person name="Hug L.A."/>
            <person name="Sharon I."/>
            <person name="Castelle C.J."/>
            <person name="Probst A.J."/>
            <person name="Thomas B.C."/>
            <person name="Singh A."/>
            <person name="Wilkins M.J."/>
            <person name="Karaoz U."/>
            <person name="Brodie E.L."/>
            <person name="Williams K.H."/>
            <person name="Hubbard S.S."/>
            <person name="Banfield J.F."/>
        </authorList>
    </citation>
    <scope>NUCLEOTIDE SEQUENCE [LARGE SCALE GENOMIC DNA]</scope>
</reference>
<dbReference type="STRING" id="1797737.A2196_00885"/>
<dbReference type="GO" id="GO:0005886">
    <property type="term" value="C:plasma membrane"/>
    <property type="evidence" value="ECO:0007669"/>
    <property type="project" value="UniProtKB-SubCell"/>
</dbReference>
<evidence type="ECO:0000256" key="4">
    <source>
        <dbReference type="ARBA" id="ARBA00022679"/>
    </source>
</evidence>
<proteinExistence type="predicted"/>
<evidence type="ECO:0000313" key="10">
    <source>
        <dbReference type="EMBL" id="OGE01249.1"/>
    </source>
</evidence>
<evidence type="ECO:0000256" key="3">
    <source>
        <dbReference type="ARBA" id="ARBA00022676"/>
    </source>
</evidence>
<feature type="transmembrane region" description="Helical" evidence="8">
    <location>
        <begin position="143"/>
        <end position="161"/>
    </location>
</feature>
<feature type="transmembrane region" description="Helical" evidence="8">
    <location>
        <begin position="89"/>
        <end position="110"/>
    </location>
</feature>
<keyword evidence="3" id="KW-0328">Glycosyltransferase</keyword>
<dbReference type="AlphaFoldDB" id="A0A1F5HAY3"/>